<gene>
    <name evidence="1" type="ORF">GMARGA_LOCUS12026</name>
</gene>
<proteinExistence type="predicted"/>
<dbReference type="EMBL" id="CAJVQB010007223">
    <property type="protein sequence ID" value="CAG8699443.1"/>
    <property type="molecule type" value="Genomic_DNA"/>
</dbReference>
<keyword evidence="2" id="KW-1185">Reference proteome</keyword>
<comment type="caution">
    <text evidence="1">The sequence shown here is derived from an EMBL/GenBank/DDBJ whole genome shotgun (WGS) entry which is preliminary data.</text>
</comment>
<dbReference type="Proteomes" id="UP000789901">
    <property type="component" value="Unassembled WGS sequence"/>
</dbReference>
<evidence type="ECO:0000313" key="1">
    <source>
        <dbReference type="EMBL" id="CAG8699443.1"/>
    </source>
</evidence>
<protein>
    <submittedName>
        <fullName evidence="1">18287_t:CDS:1</fullName>
    </submittedName>
</protein>
<name>A0ABN7UXZ5_GIGMA</name>
<reference evidence="1 2" key="1">
    <citation type="submission" date="2021-06" db="EMBL/GenBank/DDBJ databases">
        <authorList>
            <person name="Kallberg Y."/>
            <person name="Tangrot J."/>
            <person name="Rosling A."/>
        </authorList>
    </citation>
    <scope>NUCLEOTIDE SEQUENCE [LARGE SCALE GENOMIC DNA]</scope>
    <source>
        <strain evidence="1 2">120-4 pot B 10/14</strain>
    </source>
</reference>
<sequence>MALTGLHPKSNPILVFNKPAQSIPNPNSNHLYNNLQTQSILNVLILITQQQIMLI</sequence>
<organism evidence="1 2">
    <name type="scientific">Gigaspora margarita</name>
    <dbReference type="NCBI Taxonomy" id="4874"/>
    <lineage>
        <taxon>Eukaryota</taxon>
        <taxon>Fungi</taxon>
        <taxon>Fungi incertae sedis</taxon>
        <taxon>Mucoromycota</taxon>
        <taxon>Glomeromycotina</taxon>
        <taxon>Glomeromycetes</taxon>
        <taxon>Diversisporales</taxon>
        <taxon>Gigasporaceae</taxon>
        <taxon>Gigaspora</taxon>
    </lineage>
</organism>
<accession>A0ABN7UXZ5</accession>
<evidence type="ECO:0000313" key="2">
    <source>
        <dbReference type="Proteomes" id="UP000789901"/>
    </source>
</evidence>